<evidence type="ECO:0000313" key="3">
    <source>
        <dbReference type="Proteomes" id="UP000008922"/>
    </source>
</evidence>
<name>E8N0I1_ANATU</name>
<accession>E8N0I1</accession>
<dbReference type="PANTHER" id="PTHR48090">
    <property type="entry name" value="UNDECAPRENYL-PHOSPHATE 4-DEOXY-4-FORMAMIDO-L-ARABINOSE TRANSFERASE-RELATED"/>
    <property type="match status" value="1"/>
</dbReference>
<keyword evidence="2" id="KW-0328">Glycosyltransferase</keyword>
<dbReference type="Proteomes" id="UP000008922">
    <property type="component" value="Chromosome"/>
</dbReference>
<dbReference type="CDD" id="cd04179">
    <property type="entry name" value="DPM_DPG-synthase_like"/>
    <property type="match status" value="1"/>
</dbReference>
<dbReference type="InterPro" id="IPR001173">
    <property type="entry name" value="Glyco_trans_2-like"/>
</dbReference>
<dbReference type="OrthoDB" id="9810303at2"/>
<dbReference type="HOGENOM" id="CLU_033536_7_4_0"/>
<sequence>MLSLKPIPIPEETMTSDHSPILALIPAHNEAARIAPVIAGARQHLPVLVVDDGSTDDTARVANAAGAEVVRQTPNRGKGEALKTGFRWALERDFDAVLTLDADGQHDPAEIPAFLEKWAQTRADLIIGARDFRQMPLHRRLANTSGTWLFSWAVGRSIRDNQSGYRLISQRLMEEALASAHGGFEFEVDMIVICIQRNYKLEWVNIRTIYGDEKSHIQPFRHVQGFIRLALATRRLMKQK</sequence>
<dbReference type="InterPro" id="IPR050256">
    <property type="entry name" value="Glycosyltransferase_2"/>
</dbReference>
<dbReference type="EMBL" id="AP012029">
    <property type="protein sequence ID" value="BAJ64730.1"/>
    <property type="molecule type" value="Genomic_DNA"/>
</dbReference>
<gene>
    <name evidence="2" type="ordered locus">ANT_27040</name>
</gene>
<dbReference type="SUPFAM" id="SSF53448">
    <property type="entry name" value="Nucleotide-diphospho-sugar transferases"/>
    <property type="match status" value="1"/>
</dbReference>
<dbReference type="PANTHER" id="PTHR48090:SF7">
    <property type="entry name" value="RFBJ PROTEIN"/>
    <property type="match status" value="1"/>
</dbReference>
<dbReference type="Gene3D" id="3.90.550.10">
    <property type="entry name" value="Spore Coat Polysaccharide Biosynthesis Protein SpsA, Chain A"/>
    <property type="match status" value="1"/>
</dbReference>
<dbReference type="AlphaFoldDB" id="E8N0I1"/>
<proteinExistence type="predicted"/>
<organism evidence="2 3">
    <name type="scientific">Anaerolinea thermophila (strain DSM 14523 / JCM 11388 / NBRC 100420 / UNI-1)</name>
    <dbReference type="NCBI Taxonomy" id="926569"/>
    <lineage>
        <taxon>Bacteria</taxon>
        <taxon>Bacillati</taxon>
        <taxon>Chloroflexota</taxon>
        <taxon>Anaerolineae</taxon>
        <taxon>Anaerolineales</taxon>
        <taxon>Anaerolineaceae</taxon>
        <taxon>Anaerolinea</taxon>
    </lineage>
</organism>
<evidence type="ECO:0000259" key="1">
    <source>
        <dbReference type="Pfam" id="PF00535"/>
    </source>
</evidence>
<dbReference type="STRING" id="926569.ANT_27040"/>
<keyword evidence="2" id="KW-0808">Transferase</keyword>
<protein>
    <submittedName>
        <fullName evidence="2">Glycosyltransferase</fullName>
        <ecNumber evidence="2">2.4.-.-</ecNumber>
    </submittedName>
</protein>
<dbReference type="eggNOG" id="COG0463">
    <property type="taxonomic scope" value="Bacteria"/>
</dbReference>
<keyword evidence="3" id="KW-1185">Reference proteome</keyword>
<dbReference type="Pfam" id="PF00535">
    <property type="entry name" value="Glycos_transf_2"/>
    <property type="match status" value="1"/>
</dbReference>
<dbReference type="EC" id="2.4.-.-" evidence="2"/>
<feature type="domain" description="Glycosyltransferase 2-like" evidence="1">
    <location>
        <begin position="24"/>
        <end position="145"/>
    </location>
</feature>
<dbReference type="InParanoid" id="E8N0I1"/>
<reference evidence="2 3" key="1">
    <citation type="submission" date="2010-12" db="EMBL/GenBank/DDBJ databases">
        <title>Whole genome sequence of Anaerolinea thermophila UNI-1.</title>
        <authorList>
            <person name="Narita-Yamada S."/>
            <person name="Kishi E."/>
            <person name="Watanabe Y."/>
            <person name="Takasaki K."/>
            <person name="Ankai A."/>
            <person name="Oguchi A."/>
            <person name="Fukui S."/>
            <person name="Takahashi M."/>
            <person name="Yashiro I."/>
            <person name="Hosoyama A."/>
            <person name="Sekiguchi Y."/>
            <person name="Hanada S."/>
            <person name="Fujita N."/>
        </authorList>
    </citation>
    <scope>NUCLEOTIDE SEQUENCE [LARGE SCALE GENOMIC DNA]</scope>
    <source>
        <strain evidence="3">DSM 14523 / JCM 11388 / NBRC 100420 / UNI-1</strain>
    </source>
</reference>
<dbReference type="GO" id="GO:0016757">
    <property type="term" value="F:glycosyltransferase activity"/>
    <property type="evidence" value="ECO:0007669"/>
    <property type="project" value="UniProtKB-KW"/>
</dbReference>
<evidence type="ECO:0000313" key="2">
    <source>
        <dbReference type="EMBL" id="BAJ64730.1"/>
    </source>
</evidence>
<dbReference type="KEGG" id="atm:ANT_27040"/>
<dbReference type="InterPro" id="IPR029044">
    <property type="entry name" value="Nucleotide-diphossugar_trans"/>
</dbReference>